<evidence type="ECO:0000259" key="8">
    <source>
        <dbReference type="SMART" id="SM00881"/>
    </source>
</evidence>
<evidence type="ECO:0000256" key="4">
    <source>
        <dbReference type="ARBA" id="ARBA00023027"/>
    </source>
</evidence>
<dbReference type="InterPro" id="IPR036388">
    <property type="entry name" value="WH-like_DNA-bd_sf"/>
</dbReference>
<dbReference type="GO" id="GO:0003700">
    <property type="term" value="F:DNA-binding transcription factor activity"/>
    <property type="evidence" value="ECO:0007669"/>
    <property type="project" value="UniProtKB-UniRule"/>
</dbReference>
<evidence type="ECO:0000256" key="2">
    <source>
        <dbReference type="ARBA" id="ARBA00022491"/>
    </source>
</evidence>
<keyword evidence="6 7" id="KW-0804">Transcription</keyword>
<dbReference type="GO" id="GO:0005737">
    <property type="term" value="C:cytoplasm"/>
    <property type="evidence" value="ECO:0007669"/>
    <property type="project" value="UniProtKB-SubCell"/>
</dbReference>
<dbReference type="InterPro" id="IPR036291">
    <property type="entry name" value="NAD(P)-bd_dom_sf"/>
</dbReference>
<dbReference type="HAMAP" id="MF_01131">
    <property type="entry name" value="Rex"/>
    <property type="match status" value="1"/>
</dbReference>
<name>A0A9D1LDL5_9FIRM</name>
<protein>
    <recommendedName>
        <fullName evidence="7">Redox-sensing transcriptional repressor Rex</fullName>
    </recommendedName>
</protein>
<comment type="subunit">
    <text evidence="7">Homodimer.</text>
</comment>
<sequence length="213" mass="23224">MNNPISRQALRRMPGYVLALEEMRGEGVEYVSAPVLAKKFGLNEEQVRKDLSSVSSVRGKPRAGFPVAALLKDMREFLGYDNVDDAVLVGAGSLGHALLNYQGFDGYGVRIIAAFDIRAMGEVGGKSVLPMEKLGNVCRRLGVKIGILTVPAQAAQAAADQLVEAGILAIWNFAPVVLRVPENILVQNENMANSLVVLSMHLREQLRREEARR</sequence>
<comment type="similarity">
    <text evidence="7">Belongs to the transcriptional regulatory Rex family.</text>
</comment>
<evidence type="ECO:0000256" key="5">
    <source>
        <dbReference type="ARBA" id="ARBA00023125"/>
    </source>
</evidence>
<dbReference type="NCBIfam" id="NF003994">
    <property type="entry name" value="PRK05472.2-3"/>
    <property type="match status" value="1"/>
</dbReference>
<feature type="domain" description="CoA-binding" evidence="8">
    <location>
        <begin position="80"/>
        <end position="177"/>
    </location>
</feature>
<dbReference type="InterPro" id="IPR003781">
    <property type="entry name" value="CoA-bd"/>
</dbReference>
<dbReference type="PANTHER" id="PTHR35786">
    <property type="entry name" value="REDOX-SENSING TRANSCRIPTIONAL REPRESSOR REX"/>
    <property type="match status" value="1"/>
</dbReference>
<dbReference type="PANTHER" id="PTHR35786:SF1">
    <property type="entry name" value="REDOX-SENSING TRANSCRIPTIONAL REPRESSOR REX 1"/>
    <property type="match status" value="1"/>
</dbReference>
<dbReference type="SUPFAM" id="SSF51735">
    <property type="entry name" value="NAD(P)-binding Rossmann-fold domains"/>
    <property type="match status" value="1"/>
</dbReference>
<evidence type="ECO:0000256" key="7">
    <source>
        <dbReference type="HAMAP-Rule" id="MF_01131"/>
    </source>
</evidence>
<dbReference type="InterPro" id="IPR036390">
    <property type="entry name" value="WH_DNA-bd_sf"/>
</dbReference>
<comment type="function">
    <text evidence="7">Modulates transcription in response to changes in cellular NADH/NAD(+) redox state.</text>
</comment>
<keyword evidence="2 7" id="KW-0678">Repressor</keyword>
<dbReference type="SMART" id="SM00881">
    <property type="entry name" value="CoA_binding"/>
    <property type="match status" value="1"/>
</dbReference>
<evidence type="ECO:0000256" key="3">
    <source>
        <dbReference type="ARBA" id="ARBA00023015"/>
    </source>
</evidence>
<dbReference type="Gene3D" id="1.10.10.10">
    <property type="entry name" value="Winged helix-like DNA-binding domain superfamily/Winged helix DNA-binding domain"/>
    <property type="match status" value="1"/>
</dbReference>
<dbReference type="AlphaFoldDB" id="A0A9D1LDL5"/>
<dbReference type="EMBL" id="DVMU01000223">
    <property type="protein sequence ID" value="HIU34961.1"/>
    <property type="molecule type" value="Genomic_DNA"/>
</dbReference>
<dbReference type="SUPFAM" id="SSF46785">
    <property type="entry name" value="Winged helix' DNA-binding domain"/>
    <property type="match status" value="1"/>
</dbReference>
<evidence type="ECO:0000313" key="10">
    <source>
        <dbReference type="Proteomes" id="UP000824072"/>
    </source>
</evidence>
<dbReference type="Pfam" id="PF06971">
    <property type="entry name" value="Put_DNA-bind_N"/>
    <property type="match status" value="1"/>
</dbReference>
<comment type="subcellular location">
    <subcellularLocation>
        <location evidence="7">Cytoplasm</location>
    </subcellularLocation>
</comment>
<dbReference type="InterPro" id="IPR009718">
    <property type="entry name" value="Rex_DNA-bd_C_dom"/>
</dbReference>
<dbReference type="NCBIfam" id="NF003995">
    <property type="entry name" value="PRK05472.2-4"/>
    <property type="match status" value="1"/>
</dbReference>
<dbReference type="InterPro" id="IPR022876">
    <property type="entry name" value="Tscrpt_rep_Rex"/>
</dbReference>
<dbReference type="Pfam" id="PF02629">
    <property type="entry name" value="CoA_binding"/>
    <property type="match status" value="1"/>
</dbReference>
<dbReference type="NCBIfam" id="NF003996">
    <property type="entry name" value="PRK05472.2-5"/>
    <property type="match status" value="1"/>
</dbReference>
<feature type="DNA-binding region" description="H-T-H motif" evidence="7">
    <location>
        <begin position="15"/>
        <end position="54"/>
    </location>
</feature>
<evidence type="ECO:0000256" key="6">
    <source>
        <dbReference type="ARBA" id="ARBA00023163"/>
    </source>
</evidence>
<keyword evidence="5 7" id="KW-0238">DNA-binding</keyword>
<dbReference type="Gene3D" id="3.40.50.720">
    <property type="entry name" value="NAD(P)-binding Rossmann-like Domain"/>
    <property type="match status" value="1"/>
</dbReference>
<evidence type="ECO:0000313" key="9">
    <source>
        <dbReference type="EMBL" id="HIU34961.1"/>
    </source>
</evidence>
<reference evidence="9" key="1">
    <citation type="submission" date="2020-10" db="EMBL/GenBank/DDBJ databases">
        <authorList>
            <person name="Gilroy R."/>
        </authorList>
    </citation>
    <scope>NUCLEOTIDE SEQUENCE</scope>
    <source>
        <strain evidence="9">ChiHcec3-11533</strain>
    </source>
</reference>
<gene>
    <name evidence="7" type="primary">rex</name>
    <name evidence="9" type="ORF">IAB02_10395</name>
</gene>
<organism evidence="9 10">
    <name type="scientific">Candidatus Pullichristensenella excrementigallinarum</name>
    <dbReference type="NCBI Taxonomy" id="2840907"/>
    <lineage>
        <taxon>Bacteria</taxon>
        <taxon>Bacillati</taxon>
        <taxon>Bacillota</taxon>
        <taxon>Clostridia</taxon>
        <taxon>Candidatus Pullichristensenella</taxon>
    </lineage>
</organism>
<dbReference type="Proteomes" id="UP000824072">
    <property type="component" value="Unassembled WGS sequence"/>
</dbReference>
<reference evidence="9" key="2">
    <citation type="journal article" date="2021" name="PeerJ">
        <title>Extensive microbial diversity within the chicken gut microbiome revealed by metagenomics and culture.</title>
        <authorList>
            <person name="Gilroy R."/>
            <person name="Ravi A."/>
            <person name="Getino M."/>
            <person name="Pursley I."/>
            <person name="Horton D.L."/>
            <person name="Alikhan N.F."/>
            <person name="Baker D."/>
            <person name="Gharbi K."/>
            <person name="Hall N."/>
            <person name="Watson M."/>
            <person name="Adriaenssens E.M."/>
            <person name="Foster-Nyarko E."/>
            <person name="Jarju S."/>
            <person name="Secka A."/>
            <person name="Antonio M."/>
            <person name="Oren A."/>
            <person name="Chaudhuri R.R."/>
            <person name="La Ragione R."/>
            <person name="Hildebrand F."/>
            <person name="Pallen M.J."/>
        </authorList>
    </citation>
    <scope>NUCLEOTIDE SEQUENCE</scope>
    <source>
        <strain evidence="9">ChiHcec3-11533</strain>
    </source>
</reference>
<comment type="caution">
    <text evidence="9">The sequence shown here is derived from an EMBL/GenBank/DDBJ whole genome shotgun (WGS) entry which is preliminary data.</text>
</comment>
<feature type="binding site" evidence="7">
    <location>
        <begin position="90"/>
        <end position="95"/>
    </location>
    <ligand>
        <name>NAD(+)</name>
        <dbReference type="ChEBI" id="CHEBI:57540"/>
    </ligand>
</feature>
<dbReference type="GO" id="GO:0003677">
    <property type="term" value="F:DNA binding"/>
    <property type="evidence" value="ECO:0007669"/>
    <property type="project" value="UniProtKB-UniRule"/>
</dbReference>
<keyword evidence="3 7" id="KW-0805">Transcription regulation</keyword>
<keyword evidence="4 7" id="KW-0520">NAD</keyword>
<proteinExistence type="inferred from homology"/>
<accession>A0A9D1LDL5</accession>
<dbReference type="GO" id="GO:0051775">
    <property type="term" value="P:response to redox state"/>
    <property type="evidence" value="ECO:0007669"/>
    <property type="project" value="InterPro"/>
</dbReference>
<dbReference type="GO" id="GO:0045892">
    <property type="term" value="P:negative regulation of DNA-templated transcription"/>
    <property type="evidence" value="ECO:0007669"/>
    <property type="project" value="InterPro"/>
</dbReference>
<evidence type="ECO:0000256" key="1">
    <source>
        <dbReference type="ARBA" id="ARBA00022490"/>
    </source>
</evidence>
<keyword evidence="1 7" id="KW-0963">Cytoplasm</keyword>